<dbReference type="SUPFAM" id="SSF48452">
    <property type="entry name" value="TPR-like"/>
    <property type="match status" value="1"/>
</dbReference>
<keyword evidence="2" id="KW-1185">Reference proteome</keyword>
<dbReference type="Pfam" id="PF13431">
    <property type="entry name" value="TPR_17"/>
    <property type="match status" value="1"/>
</dbReference>
<gene>
    <name evidence="1" type="ORF">KIMH_03170</name>
</gene>
<dbReference type="InterPro" id="IPR011990">
    <property type="entry name" value="TPR-like_helical_dom_sf"/>
</dbReference>
<reference evidence="1 2" key="1">
    <citation type="journal article" date="2023" name="Microbiol. Spectr.">
        <title>Symbiosis of Carpenter Bees with Uncharacterized Lactic Acid Bacteria Showing NAD Auxotrophy.</title>
        <authorList>
            <person name="Kawasaki S."/>
            <person name="Ozawa K."/>
            <person name="Mori T."/>
            <person name="Yamamoto A."/>
            <person name="Ito M."/>
            <person name="Ohkuma M."/>
            <person name="Sakamoto M."/>
            <person name="Matsutani M."/>
        </authorList>
    </citation>
    <scope>NUCLEOTIDE SEQUENCE [LARGE SCALE GENOMIC DNA]</scope>
    <source>
        <strain evidence="1 2">KimH</strain>
    </source>
</reference>
<sequence>MPTVDKEMVCPGCGASILKESTDCEYCGRRIVLTSLNVKQVRKAAYQDSARFLDLYKDALKKSPDNPQVLASLGYTLFDRGEYGEAINKFEQASAQGFEDADVTFHIALARLKSKKPFQIKLKEAEQIVQMIDNAIAINPLPQYYCAKSRIIRKLFEQRFVKYAWTSDEVMAEAEAAGLSESDITDIDALINE</sequence>
<evidence type="ECO:0000313" key="2">
    <source>
        <dbReference type="Proteomes" id="UP001321748"/>
    </source>
</evidence>
<accession>A0ABN6SDU0</accession>
<evidence type="ECO:0008006" key="3">
    <source>
        <dbReference type="Google" id="ProtNLM"/>
    </source>
</evidence>
<proteinExistence type="predicted"/>
<dbReference type="RefSeq" id="WP_317643227.1">
    <property type="nucleotide sequence ID" value="NZ_AP026800.1"/>
</dbReference>
<dbReference type="EMBL" id="AP026800">
    <property type="protein sequence ID" value="BDR54206.1"/>
    <property type="molecule type" value="Genomic_DNA"/>
</dbReference>
<name>A0ABN6SDU0_9BIFI</name>
<evidence type="ECO:0000313" key="1">
    <source>
        <dbReference type="EMBL" id="BDR54206.1"/>
    </source>
</evidence>
<dbReference type="Gene3D" id="1.25.40.10">
    <property type="entry name" value="Tetratricopeptide repeat domain"/>
    <property type="match status" value="1"/>
</dbReference>
<protein>
    <recommendedName>
        <fullName evidence="3">Tetratricopeptide repeat protein</fullName>
    </recommendedName>
</protein>
<dbReference type="Proteomes" id="UP001321748">
    <property type="component" value="Chromosome"/>
</dbReference>
<organism evidence="1 2">
    <name type="scientific">Bombiscardovia apis</name>
    <dbReference type="NCBI Taxonomy" id="2932182"/>
    <lineage>
        <taxon>Bacteria</taxon>
        <taxon>Bacillati</taxon>
        <taxon>Actinomycetota</taxon>
        <taxon>Actinomycetes</taxon>
        <taxon>Bifidobacteriales</taxon>
        <taxon>Bifidobacteriaceae</taxon>
        <taxon>Bombiscardovia</taxon>
    </lineage>
</organism>